<comment type="caution">
    <text evidence="1">The sequence shown here is derived from an EMBL/GenBank/DDBJ whole genome shotgun (WGS) entry which is preliminary data.</text>
</comment>
<keyword evidence="2" id="KW-1185">Reference proteome</keyword>
<organism evidence="1 2">
    <name type="scientific">Solanum commersonii</name>
    <name type="common">Commerson's wild potato</name>
    <name type="synonym">Commerson's nightshade</name>
    <dbReference type="NCBI Taxonomy" id="4109"/>
    <lineage>
        <taxon>Eukaryota</taxon>
        <taxon>Viridiplantae</taxon>
        <taxon>Streptophyta</taxon>
        <taxon>Embryophyta</taxon>
        <taxon>Tracheophyta</taxon>
        <taxon>Spermatophyta</taxon>
        <taxon>Magnoliopsida</taxon>
        <taxon>eudicotyledons</taxon>
        <taxon>Gunneridae</taxon>
        <taxon>Pentapetalae</taxon>
        <taxon>asterids</taxon>
        <taxon>lamiids</taxon>
        <taxon>Solanales</taxon>
        <taxon>Solanaceae</taxon>
        <taxon>Solanoideae</taxon>
        <taxon>Solaneae</taxon>
        <taxon>Solanum</taxon>
    </lineage>
</organism>
<protein>
    <submittedName>
        <fullName evidence="1">Uncharacterized protein</fullName>
    </submittedName>
</protein>
<name>A0A9J5XC04_SOLCO</name>
<dbReference type="AlphaFoldDB" id="A0A9J5XC04"/>
<evidence type="ECO:0000313" key="2">
    <source>
        <dbReference type="Proteomes" id="UP000824120"/>
    </source>
</evidence>
<sequence>YGTRAHALGVNLRSTHSLAHQSSGLGFVTSLSIKPKTHERPTSNLEKMNSFSLQVSQKPSPNLRENNKAKTLENSASGSLGEHLCILDHWAVCFCFTELIRLRVLEQRVECVPSANRQACLAMLRLKLFRSFQHFCSFLRLSVHDVSNSATQD</sequence>
<dbReference type="Proteomes" id="UP000824120">
    <property type="component" value="Chromosome 9"/>
</dbReference>
<accession>A0A9J5XC04</accession>
<proteinExistence type="predicted"/>
<feature type="non-terminal residue" evidence="1">
    <location>
        <position position="1"/>
    </location>
</feature>
<dbReference type="EMBL" id="JACXVP010000009">
    <property type="protein sequence ID" value="KAG5585135.1"/>
    <property type="molecule type" value="Genomic_DNA"/>
</dbReference>
<gene>
    <name evidence="1" type="ORF">H5410_045569</name>
</gene>
<evidence type="ECO:0000313" key="1">
    <source>
        <dbReference type="EMBL" id="KAG5585135.1"/>
    </source>
</evidence>
<reference evidence="1 2" key="1">
    <citation type="submission" date="2020-09" db="EMBL/GenBank/DDBJ databases">
        <title>De no assembly of potato wild relative species, Solanum commersonii.</title>
        <authorList>
            <person name="Cho K."/>
        </authorList>
    </citation>
    <scope>NUCLEOTIDE SEQUENCE [LARGE SCALE GENOMIC DNA]</scope>
    <source>
        <strain evidence="1">LZ3.2</strain>
        <tissue evidence="1">Leaf</tissue>
    </source>
</reference>